<dbReference type="Proteomes" id="UP000722485">
    <property type="component" value="Unassembled WGS sequence"/>
</dbReference>
<feature type="compositionally biased region" description="Low complexity" evidence="1">
    <location>
        <begin position="616"/>
        <end position="633"/>
    </location>
</feature>
<evidence type="ECO:0000256" key="1">
    <source>
        <dbReference type="SAM" id="MobiDB-lite"/>
    </source>
</evidence>
<protein>
    <submittedName>
        <fullName evidence="3">Uncharacterized protein</fullName>
    </submittedName>
</protein>
<feature type="region of interest" description="Disordered" evidence="1">
    <location>
        <begin position="616"/>
        <end position="680"/>
    </location>
</feature>
<comment type="caution">
    <text evidence="3">The sequence shown here is derived from an EMBL/GenBank/DDBJ whole genome shotgun (WGS) entry which is preliminary data.</text>
</comment>
<sequence>MMTRNLFTFAASLALAAAQLSTSSLENFVDSLALTSSFNPIKEAYWTGYPHHRRTPFAVSPDGTKAFLAYLDSSGTGVHVQGVDPSTFEAVGTAVSISGGLEAGGLVAHDDGFALLTNEVVSGEADGVGIAVLYRYTDGVKTFRTLLGGPDLDASDDLASPDINGDLVYSEKAGYYAAYIVVTSYSGSASGHFGDAIRYITKAGKIEEISGASSSWGCSHNTGIAFEEADEAPFASLCAEDQGAIWLNTETQGMGNDGVKVSNEHVINGASNEPMGGMSGSYSVLARFIDSNSYIFSWVSRGAIDLTENEWMGTGYTTSENRTNNRNIAIAVLTDKKTLKGTEATSVVGSEDGDSQVNWITEGSNDCSNAHVAAFDGTSALVSWEEISNPICDFDAMGCRGTFAGTKFQLVDSTGAKSGEAISSTDTYVAGDMVTMSDGRICWPYVSMTWSLAGATTAADVEKISFACISNGSGTGSSSSSAAATKSATKTAAATKSTAAAVVQSSAAAVQSSAAAVQSSAAAVQSSAAVVSSVEAVEETSQYASASTSLPSDAPRPSLVTLTESVSNVLAAPTTSAVGSSADAVETSVAASSAAESVVVSSALQLTDIVTSAITPSAPVTTPSVPTTTPVSDDSGDDDGDCDDDDEPVSTTTQTPKTRNRTRTRRPRTSTAGLAEGANTTKTCTPHTVIKTVYVTATPQAQGYPHWGY</sequence>
<feature type="compositionally biased region" description="Basic residues" evidence="1">
    <location>
        <begin position="658"/>
        <end position="668"/>
    </location>
</feature>
<organism evidence="3 4">
    <name type="scientific">Cylindrodendrum hubeiense</name>
    <dbReference type="NCBI Taxonomy" id="595255"/>
    <lineage>
        <taxon>Eukaryota</taxon>
        <taxon>Fungi</taxon>
        <taxon>Dikarya</taxon>
        <taxon>Ascomycota</taxon>
        <taxon>Pezizomycotina</taxon>
        <taxon>Sordariomycetes</taxon>
        <taxon>Hypocreomycetidae</taxon>
        <taxon>Hypocreales</taxon>
        <taxon>Nectriaceae</taxon>
        <taxon>Cylindrodendrum</taxon>
    </lineage>
</organism>
<dbReference type="OrthoDB" id="2890403at2759"/>
<evidence type="ECO:0000313" key="3">
    <source>
        <dbReference type="EMBL" id="KAF7553782.1"/>
    </source>
</evidence>
<evidence type="ECO:0000313" key="4">
    <source>
        <dbReference type="Proteomes" id="UP000722485"/>
    </source>
</evidence>
<keyword evidence="4" id="KW-1185">Reference proteome</keyword>
<reference evidence="3" key="1">
    <citation type="submission" date="2020-03" db="EMBL/GenBank/DDBJ databases">
        <title>Draft Genome Sequence of Cylindrodendrum hubeiense.</title>
        <authorList>
            <person name="Buettner E."/>
            <person name="Kellner H."/>
        </authorList>
    </citation>
    <scope>NUCLEOTIDE SEQUENCE</scope>
    <source>
        <strain evidence="3">IHI 201604</strain>
    </source>
</reference>
<feature type="signal peptide" evidence="2">
    <location>
        <begin position="1"/>
        <end position="18"/>
    </location>
</feature>
<feature type="compositionally biased region" description="Acidic residues" evidence="1">
    <location>
        <begin position="634"/>
        <end position="648"/>
    </location>
</feature>
<evidence type="ECO:0000256" key="2">
    <source>
        <dbReference type="SAM" id="SignalP"/>
    </source>
</evidence>
<proteinExistence type="predicted"/>
<keyword evidence="2" id="KW-0732">Signal</keyword>
<feature type="chain" id="PRO_5040342148" evidence="2">
    <location>
        <begin position="19"/>
        <end position="709"/>
    </location>
</feature>
<gene>
    <name evidence="3" type="ORF">G7Z17_g3401</name>
</gene>
<name>A0A9P5HAY9_9HYPO</name>
<accession>A0A9P5HAY9</accession>
<dbReference type="AlphaFoldDB" id="A0A9P5HAY9"/>
<dbReference type="EMBL" id="JAANBB010000041">
    <property type="protein sequence ID" value="KAF7553782.1"/>
    <property type="molecule type" value="Genomic_DNA"/>
</dbReference>